<dbReference type="InterPro" id="IPR001647">
    <property type="entry name" value="HTH_TetR"/>
</dbReference>
<dbReference type="GO" id="GO:0003677">
    <property type="term" value="F:DNA binding"/>
    <property type="evidence" value="ECO:0007669"/>
    <property type="project" value="UniProtKB-UniRule"/>
</dbReference>
<dbReference type="AlphaFoldDB" id="A0A370DQ53"/>
<sequence>MTYGKISVSNTRTAILKAAIHLFPQRGYEGVSMRNIAGAVDISTPALYNHFKDKQSLYIAVITDTFENKSELLLQALTGQDKPIIRLQNFITRLSEVLHDDPDFHRLMQRELLDGDEKRLRYLAQEVFGYSFEHLMNLLIELKPDCDAHSLSVIIIGMVQKPYELNPLDRFFPGSQPAHNTPAYITQQVMAVVSAYLGDRP</sequence>
<keyword evidence="2 4" id="KW-0238">DNA-binding</keyword>
<feature type="DNA-binding region" description="H-T-H motif" evidence="4">
    <location>
        <begin position="32"/>
        <end position="51"/>
    </location>
</feature>
<dbReference type="FunFam" id="1.10.10.60:FF:000141">
    <property type="entry name" value="TetR family transcriptional regulator"/>
    <property type="match status" value="1"/>
</dbReference>
<dbReference type="PANTHER" id="PTHR43479">
    <property type="entry name" value="ACREF/ENVCD OPERON REPRESSOR-RELATED"/>
    <property type="match status" value="1"/>
</dbReference>
<dbReference type="InterPro" id="IPR036271">
    <property type="entry name" value="Tet_transcr_reg_TetR-rel_C_sf"/>
</dbReference>
<dbReference type="PROSITE" id="PS50977">
    <property type="entry name" value="HTH_TETR_2"/>
    <property type="match status" value="1"/>
</dbReference>
<evidence type="ECO:0000313" key="6">
    <source>
        <dbReference type="EMBL" id="RDH86514.1"/>
    </source>
</evidence>
<comment type="caution">
    <text evidence="6">The sequence shown here is derived from an EMBL/GenBank/DDBJ whole genome shotgun (WGS) entry which is preliminary data.</text>
</comment>
<gene>
    <name evidence="6" type="ORF">DIZ79_16010</name>
</gene>
<dbReference type="Proteomes" id="UP000255508">
    <property type="component" value="Unassembled WGS sequence"/>
</dbReference>
<dbReference type="InterPro" id="IPR009057">
    <property type="entry name" value="Homeodomain-like_sf"/>
</dbReference>
<keyword evidence="1" id="KW-0805">Transcription regulation</keyword>
<dbReference type="SUPFAM" id="SSF46689">
    <property type="entry name" value="Homeodomain-like"/>
    <property type="match status" value="1"/>
</dbReference>
<evidence type="ECO:0000259" key="5">
    <source>
        <dbReference type="PROSITE" id="PS50977"/>
    </source>
</evidence>
<evidence type="ECO:0000256" key="1">
    <source>
        <dbReference type="ARBA" id="ARBA00023015"/>
    </source>
</evidence>
<keyword evidence="3" id="KW-0804">Transcription</keyword>
<evidence type="ECO:0000256" key="3">
    <source>
        <dbReference type="ARBA" id="ARBA00023163"/>
    </source>
</evidence>
<evidence type="ECO:0000313" key="7">
    <source>
        <dbReference type="Proteomes" id="UP000255508"/>
    </source>
</evidence>
<evidence type="ECO:0000256" key="4">
    <source>
        <dbReference type="PROSITE-ProRule" id="PRU00335"/>
    </source>
</evidence>
<dbReference type="SUPFAM" id="SSF48498">
    <property type="entry name" value="Tetracyclin repressor-like, C-terminal domain"/>
    <property type="match status" value="1"/>
</dbReference>
<dbReference type="InterPro" id="IPR023772">
    <property type="entry name" value="DNA-bd_HTH_TetR-type_CS"/>
</dbReference>
<dbReference type="EMBL" id="QFXD01000285">
    <property type="protein sequence ID" value="RDH86514.1"/>
    <property type="molecule type" value="Genomic_DNA"/>
</dbReference>
<dbReference type="PROSITE" id="PS01081">
    <property type="entry name" value="HTH_TETR_1"/>
    <property type="match status" value="1"/>
</dbReference>
<feature type="domain" description="HTH tetR-type" evidence="5">
    <location>
        <begin position="9"/>
        <end position="69"/>
    </location>
</feature>
<reference evidence="6 7" key="1">
    <citation type="journal article" date="2018" name="ISME J.">
        <title>Endosymbiont genomes yield clues of tubeworm success.</title>
        <authorList>
            <person name="Li Y."/>
            <person name="Liles M.R."/>
            <person name="Halanych K.M."/>
        </authorList>
    </citation>
    <scope>NUCLEOTIDE SEQUENCE [LARGE SCALE GENOMIC DNA]</scope>
    <source>
        <strain evidence="6">A1422</strain>
    </source>
</reference>
<protein>
    <submittedName>
        <fullName evidence="6">TetR/AcrR family transcriptional regulator</fullName>
    </submittedName>
</protein>
<accession>A0A370DQ53</accession>
<proteinExistence type="predicted"/>
<evidence type="ECO:0000256" key="2">
    <source>
        <dbReference type="ARBA" id="ARBA00023125"/>
    </source>
</evidence>
<dbReference type="Gene3D" id="1.10.357.10">
    <property type="entry name" value="Tetracycline Repressor, domain 2"/>
    <property type="match status" value="1"/>
</dbReference>
<organism evidence="6 7">
    <name type="scientific">endosymbiont of Lamellibrachia luymesi</name>
    <dbReference type="NCBI Taxonomy" id="2200907"/>
    <lineage>
        <taxon>Bacteria</taxon>
        <taxon>Pseudomonadati</taxon>
        <taxon>Pseudomonadota</taxon>
        <taxon>Gammaproteobacteria</taxon>
        <taxon>sulfur-oxidizing symbionts</taxon>
    </lineage>
</organism>
<dbReference type="Pfam" id="PF00440">
    <property type="entry name" value="TetR_N"/>
    <property type="match status" value="1"/>
</dbReference>
<dbReference type="PANTHER" id="PTHR43479:SF11">
    <property type="entry name" value="ACREF_ENVCD OPERON REPRESSOR-RELATED"/>
    <property type="match status" value="1"/>
</dbReference>
<name>A0A370DQ53_9GAMM</name>
<dbReference type="PRINTS" id="PR00455">
    <property type="entry name" value="HTHTETR"/>
</dbReference>
<dbReference type="InterPro" id="IPR050624">
    <property type="entry name" value="HTH-type_Tx_Regulator"/>
</dbReference>